<evidence type="ECO:0000313" key="3">
    <source>
        <dbReference type="Proteomes" id="UP000398389"/>
    </source>
</evidence>
<dbReference type="GeneID" id="43584386"/>
<evidence type="ECO:0000256" key="1">
    <source>
        <dbReference type="SAM" id="MobiDB-lite"/>
    </source>
</evidence>
<reference evidence="2 3" key="1">
    <citation type="submission" date="2019-09" db="EMBL/GenBank/DDBJ databases">
        <authorList>
            <person name="Brejova B."/>
        </authorList>
    </citation>
    <scope>NUCLEOTIDE SEQUENCE [LARGE SCALE GENOMIC DNA]</scope>
</reference>
<feature type="compositionally biased region" description="Polar residues" evidence="1">
    <location>
        <begin position="21"/>
        <end position="30"/>
    </location>
</feature>
<dbReference type="RefSeq" id="XP_031856177.1">
    <property type="nucleotide sequence ID" value="XM_032000286.1"/>
</dbReference>
<dbReference type="AlphaFoldDB" id="A0A5E8C7I5"/>
<feature type="compositionally biased region" description="Polar residues" evidence="1">
    <location>
        <begin position="164"/>
        <end position="177"/>
    </location>
</feature>
<feature type="region of interest" description="Disordered" evidence="1">
    <location>
        <begin position="1"/>
        <end position="69"/>
    </location>
</feature>
<sequence length="194" mass="21398">MTSSTERLAPSDNIHSHNSKNDNNFTGDQNLSRDHGSNESITESQSDPEYLDPESYAEEEEEEEEEEVIPPFELAIQSVLGPALDTTVWRLRSLHESQVALTVQLNILTAVLESYGRASKPQQLKVPIAKINVCRQKLQAVNTTLALVEERLDRVKRRLLDEGNNASPVGSQILANTPPNPRQANLGVAETSGS</sequence>
<gene>
    <name evidence="2" type="ORF">SAPINGB_P005572</name>
</gene>
<dbReference type="InterPro" id="IPR028119">
    <property type="entry name" value="Snapin/Pallidin/Snn1"/>
</dbReference>
<accession>A0A5E8C7I5</accession>
<proteinExistence type="predicted"/>
<organism evidence="2 3">
    <name type="scientific">Magnusiomyces paraingens</name>
    <dbReference type="NCBI Taxonomy" id="2606893"/>
    <lineage>
        <taxon>Eukaryota</taxon>
        <taxon>Fungi</taxon>
        <taxon>Dikarya</taxon>
        <taxon>Ascomycota</taxon>
        <taxon>Saccharomycotina</taxon>
        <taxon>Dipodascomycetes</taxon>
        <taxon>Dipodascales</taxon>
        <taxon>Dipodascaceae</taxon>
        <taxon>Magnusiomyces</taxon>
    </lineage>
</organism>
<dbReference type="Proteomes" id="UP000398389">
    <property type="component" value="Unassembled WGS sequence"/>
</dbReference>
<name>A0A5E8C7I5_9ASCO</name>
<evidence type="ECO:0008006" key="4">
    <source>
        <dbReference type="Google" id="ProtNLM"/>
    </source>
</evidence>
<evidence type="ECO:0000313" key="2">
    <source>
        <dbReference type="EMBL" id="VVT57176.1"/>
    </source>
</evidence>
<dbReference type="Pfam" id="PF14712">
    <property type="entry name" value="Snapin_Pallidin"/>
    <property type="match status" value="1"/>
</dbReference>
<feature type="compositionally biased region" description="Acidic residues" evidence="1">
    <location>
        <begin position="49"/>
        <end position="68"/>
    </location>
</feature>
<keyword evidence="3" id="KW-1185">Reference proteome</keyword>
<feature type="compositionally biased region" description="Polar residues" evidence="1">
    <location>
        <begin position="38"/>
        <end position="47"/>
    </location>
</feature>
<dbReference type="EMBL" id="CABVLU010000004">
    <property type="protein sequence ID" value="VVT57176.1"/>
    <property type="molecule type" value="Genomic_DNA"/>
</dbReference>
<protein>
    <recommendedName>
        <fullName evidence="4">Biogenesis of lysosome-related organelles complex 1 subunit 7</fullName>
    </recommendedName>
</protein>
<dbReference type="OrthoDB" id="5399166at2759"/>
<feature type="region of interest" description="Disordered" evidence="1">
    <location>
        <begin position="163"/>
        <end position="194"/>
    </location>
</feature>